<organism evidence="3 4">
    <name type="scientific">Succinivibrio dextrinosolvens DSM 3072</name>
    <dbReference type="NCBI Taxonomy" id="1123324"/>
    <lineage>
        <taxon>Bacteria</taxon>
        <taxon>Pseudomonadati</taxon>
        <taxon>Pseudomonadota</taxon>
        <taxon>Gammaproteobacteria</taxon>
        <taxon>Aeromonadales</taxon>
        <taxon>Succinivibrionaceae</taxon>
        <taxon>Succinivibrio</taxon>
    </lineage>
</organism>
<protein>
    <recommendedName>
        <fullName evidence="2">Lipoprotein LPP20-like domain-containing protein</fullName>
    </recommendedName>
</protein>
<proteinExistence type="predicted"/>
<dbReference type="PIRSF" id="PIRSF028687">
    <property type="entry name" value="UCP028687"/>
    <property type="match status" value="1"/>
</dbReference>
<evidence type="ECO:0000313" key="4">
    <source>
        <dbReference type="Proteomes" id="UP000242432"/>
    </source>
</evidence>
<dbReference type="RefSeq" id="WP_078928649.1">
    <property type="nucleotide sequence ID" value="NZ_FUXX01000016.1"/>
</dbReference>
<dbReference type="InterPro" id="IPR024952">
    <property type="entry name" value="LPP20-like_dom"/>
</dbReference>
<feature type="signal peptide" evidence="1">
    <location>
        <begin position="1"/>
        <end position="21"/>
    </location>
</feature>
<dbReference type="InterPro" id="IPR007293">
    <property type="entry name" value="FlgP"/>
</dbReference>
<dbReference type="STRING" id="83771.SAMN02910357_02045"/>
<evidence type="ECO:0000256" key="1">
    <source>
        <dbReference type="SAM" id="SignalP"/>
    </source>
</evidence>
<dbReference type="AlphaFoldDB" id="A0A1T4VA92"/>
<keyword evidence="4" id="KW-1185">Reference proteome</keyword>
<feature type="chain" id="PRO_5012142885" description="Lipoprotein LPP20-like domain-containing protein" evidence="1">
    <location>
        <begin position="22"/>
        <end position="150"/>
    </location>
</feature>
<accession>A0A1T4VA92</accession>
<evidence type="ECO:0000313" key="3">
    <source>
        <dbReference type="EMBL" id="SKA61849.1"/>
    </source>
</evidence>
<evidence type="ECO:0000259" key="2">
    <source>
        <dbReference type="Pfam" id="PF02169"/>
    </source>
</evidence>
<reference evidence="4" key="1">
    <citation type="submission" date="2017-02" db="EMBL/GenBank/DDBJ databases">
        <authorList>
            <person name="Varghese N."/>
            <person name="Submissions S."/>
        </authorList>
    </citation>
    <scope>NUCLEOTIDE SEQUENCE [LARGE SCALE GENOMIC DNA]</scope>
    <source>
        <strain evidence="4">DSM 3072</strain>
    </source>
</reference>
<dbReference type="Proteomes" id="UP000242432">
    <property type="component" value="Unassembled WGS sequence"/>
</dbReference>
<dbReference type="Pfam" id="PF02169">
    <property type="entry name" value="LPP20"/>
    <property type="match status" value="1"/>
</dbReference>
<dbReference type="EMBL" id="FUXX01000016">
    <property type="protein sequence ID" value="SKA61849.1"/>
    <property type="molecule type" value="Genomic_DNA"/>
</dbReference>
<dbReference type="PROSITE" id="PS51257">
    <property type="entry name" value="PROKAR_LIPOPROTEIN"/>
    <property type="match status" value="1"/>
</dbReference>
<keyword evidence="1" id="KW-0732">Signal</keyword>
<feature type="domain" description="Lipoprotein LPP20-like" evidence="2">
    <location>
        <begin position="59"/>
        <end position="136"/>
    </location>
</feature>
<sequence>MKILKIVAVAIAMSLTLTSCSSTFLTRNISFTDSGVKKPNAFPVLRATGYASISRQPGATSQMKQIKAMRASKIEAYRELSEQVNGVYINAKDSLNSNSVETSNNVKTEVDGFIHGARVIRQYAMGDTYATEVELDTRVVYDMYDMRGAL</sequence>
<gene>
    <name evidence="3" type="ORF">SAMN02745213_01155</name>
</gene>
<name>A0A1T4VA92_9GAMM</name>